<dbReference type="PANTHER" id="PTHR46796">
    <property type="entry name" value="HTH-TYPE TRANSCRIPTIONAL ACTIVATOR RHAS-RELATED"/>
    <property type="match status" value="1"/>
</dbReference>
<evidence type="ECO:0000313" key="5">
    <source>
        <dbReference type="EMBL" id="TQJ18110.1"/>
    </source>
</evidence>
<dbReference type="GO" id="GO:0003700">
    <property type="term" value="F:DNA-binding transcription factor activity"/>
    <property type="evidence" value="ECO:0007669"/>
    <property type="project" value="InterPro"/>
</dbReference>
<accession>A0A542ES05</accession>
<organism evidence="5 6">
    <name type="scientific">Kribbella jejuensis</name>
    <dbReference type="NCBI Taxonomy" id="236068"/>
    <lineage>
        <taxon>Bacteria</taxon>
        <taxon>Bacillati</taxon>
        <taxon>Actinomycetota</taxon>
        <taxon>Actinomycetes</taxon>
        <taxon>Propionibacteriales</taxon>
        <taxon>Kribbellaceae</taxon>
        <taxon>Kribbella</taxon>
    </lineage>
</organism>
<name>A0A542ES05_9ACTN</name>
<dbReference type="InterPro" id="IPR050204">
    <property type="entry name" value="AraC_XylS_family_regulators"/>
</dbReference>
<gene>
    <name evidence="5" type="ORF">FB475_2245</name>
</gene>
<keyword evidence="1" id="KW-0805">Transcription regulation</keyword>
<evidence type="ECO:0000256" key="1">
    <source>
        <dbReference type="ARBA" id="ARBA00023015"/>
    </source>
</evidence>
<sequence>MIELHLAQPPEAVNVGAGIHGTRRPRDVFRLRDLWQLHLYNYSAELTLLGETFSVAPGYVSLTPAGTQVRFDYRGRSEHLYAHFRPVPVGEPSYVPVVQDAGEAAPVLSRLLRSAIESSPSGSSRTTAEVWTALWRIADLTPARVEAGHPAVASAIAHIEANLAQPLAVPELARVAGVSHNHLTRLFVAETGSTVIAYLRRRRMARARHLLVSSTLSIPAIAASVGIPDLQAFNKTCRRELGSSPRSVRNAVAVTGSGV</sequence>
<keyword evidence="2" id="KW-0238">DNA-binding</keyword>
<dbReference type="Gene3D" id="1.10.10.60">
    <property type="entry name" value="Homeodomain-like"/>
    <property type="match status" value="1"/>
</dbReference>
<dbReference type="InterPro" id="IPR018060">
    <property type="entry name" value="HTH_AraC"/>
</dbReference>
<dbReference type="RefSeq" id="WP_141855053.1">
    <property type="nucleotide sequence ID" value="NZ_BAAAKA010000045.1"/>
</dbReference>
<dbReference type="SUPFAM" id="SSF46689">
    <property type="entry name" value="Homeodomain-like"/>
    <property type="match status" value="2"/>
</dbReference>
<feature type="domain" description="HTH araC/xylS-type" evidence="4">
    <location>
        <begin position="153"/>
        <end position="251"/>
    </location>
</feature>
<evidence type="ECO:0000259" key="4">
    <source>
        <dbReference type="PROSITE" id="PS01124"/>
    </source>
</evidence>
<dbReference type="Proteomes" id="UP000316298">
    <property type="component" value="Unassembled WGS sequence"/>
</dbReference>
<dbReference type="InterPro" id="IPR009057">
    <property type="entry name" value="Homeodomain-like_sf"/>
</dbReference>
<proteinExistence type="predicted"/>
<evidence type="ECO:0000256" key="2">
    <source>
        <dbReference type="ARBA" id="ARBA00023125"/>
    </source>
</evidence>
<dbReference type="GO" id="GO:0043565">
    <property type="term" value="F:sequence-specific DNA binding"/>
    <property type="evidence" value="ECO:0007669"/>
    <property type="project" value="InterPro"/>
</dbReference>
<reference evidence="5 6" key="1">
    <citation type="submission" date="2019-06" db="EMBL/GenBank/DDBJ databases">
        <title>Sequencing the genomes of 1000 actinobacteria strains.</title>
        <authorList>
            <person name="Klenk H.-P."/>
        </authorList>
    </citation>
    <scope>NUCLEOTIDE SEQUENCE [LARGE SCALE GENOMIC DNA]</scope>
    <source>
        <strain evidence="5 6">DSM 17305</strain>
    </source>
</reference>
<protein>
    <submittedName>
        <fullName evidence="5">Helix-turn-helix protein</fullName>
    </submittedName>
</protein>
<dbReference type="Pfam" id="PF12833">
    <property type="entry name" value="HTH_18"/>
    <property type="match status" value="1"/>
</dbReference>
<dbReference type="EMBL" id="VFMM01000001">
    <property type="protein sequence ID" value="TQJ18110.1"/>
    <property type="molecule type" value="Genomic_DNA"/>
</dbReference>
<dbReference type="PANTHER" id="PTHR46796:SF6">
    <property type="entry name" value="ARAC SUBFAMILY"/>
    <property type="match status" value="1"/>
</dbReference>
<evidence type="ECO:0000313" key="6">
    <source>
        <dbReference type="Proteomes" id="UP000316298"/>
    </source>
</evidence>
<keyword evidence="3" id="KW-0804">Transcription</keyword>
<dbReference type="PROSITE" id="PS01124">
    <property type="entry name" value="HTH_ARAC_FAMILY_2"/>
    <property type="match status" value="1"/>
</dbReference>
<keyword evidence="6" id="KW-1185">Reference proteome</keyword>
<evidence type="ECO:0000256" key="3">
    <source>
        <dbReference type="ARBA" id="ARBA00023163"/>
    </source>
</evidence>
<comment type="caution">
    <text evidence="5">The sequence shown here is derived from an EMBL/GenBank/DDBJ whole genome shotgun (WGS) entry which is preliminary data.</text>
</comment>
<dbReference type="AlphaFoldDB" id="A0A542ES05"/>
<dbReference type="SMART" id="SM00342">
    <property type="entry name" value="HTH_ARAC"/>
    <property type="match status" value="1"/>
</dbReference>
<dbReference type="OrthoDB" id="198203at2"/>